<feature type="transmembrane region" description="Helical" evidence="8">
    <location>
        <begin position="97"/>
        <end position="114"/>
    </location>
</feature>
<feature type="transmembrane region" description="Helical" evidence="8">
    <location>
        <begin position="126"/>
        <end position="145"/>
    </location>
</feature>
<dbReference type="EMBL" id="JAOVZB010000004">
    <property type="protein sequence ID" value="MCV2403106.1"/>
    <property type="molecule type" value="Genomic_DNA"/>
</dbReference>
<gene>
    <name evidence="9" type="ORF">OFY17_09475</name>
</gene>
<evidence type="ECO:0000256" key="5">
    <source>
        <dbReference type="ARBA" id="ARBA00022692"/>
    </source>
</evidence>
<evidence type="ECO:0000256" key="2">
    <source>
        <dbReference type="ARBA" id="ARBA00009142"/>
    </source>
</evidence>
<evidence type="ECO:0000256" key="8">
    <source>
        <dbReference type="RuleBase" id="RU363041"/>
    </source>
</evidence>
<keyword evidence="10" id="KW-1185">Reference proteome</keyword>
<dbReference type="RefSeq" id="WP_263530487.1">
    <property type="nucleotide sequence ID" value="NZ_JAOVZB010000004.1"/>
</dbReference>
<feature type="transmembrane region" description="Helical" evidence="8">
    <location>
        <begin position="196"/>
        <end position="218"/>
    </location>
</feature>
<keyword evidence="6 8" id="KW-1133">Transmembrane helix</keyword>
<evidence type="ECO:0000256" key="4">
    <source>
        <dbReference type="ARBA" id="ARBA00022475"/>
    </source>
</evidence>
<keyword evidence="4 8" id="KW-1003">Cell membrane</keyword>
<sequence length="251" mass="27606">MDWIFISLIALAVFITGISKGGFSGAFGILAVPIISLHTSPVVATAIMLPILCIMDIFTVQKFWKKWSTEHLRRCIPAALAGIIIGGLTASWISADWIKVLVGLIAIGFTINTWSKSFKKSSNKPLPYLVGKLWCTLGGFTSFIAHAGGPPMNVYLLRCNLEKTQYVATSAVIFSAINYAKIIPYGLLGQLKVSNILLSLCFIPVAYLGVQMGAWLHYRLPSEQFFKFMYIFLFITGTKLVWDGVSTILGQ</sequence>
<evidence type="ECO:0000313" key="9">
    <source>
        <dbReference type="EMBL" id="MCV2403106.1"/>
    </source>
</evidence>
<dbReference type="InterPro" id="IPR002781">
    <property type="entry name" value="TM_pro_TauE-like"/>
</dbReference>
<evidence type="ECO:0000256" key="3">
    <source>
        <dbReference type="ARBA" id="ARBA00022448"/>
    </source>
</evidence>
<feature type="transmembrane region" description="Helical" evidence="8">
    <location>
        <begin position="224"/>
        <end position="242"/>
    </location>
</feature>
<feature type="transmembrane region" description="Helical" evidence="8">
    <location>
        <begin position="72"/>
        <end position="91"/>
    </location>
</feature>
<feature type="transmembrane region" description="Helical" evidence="8">
    <location>
        <begin position="41"/>
        <end position="60"/>
    </location>
</feature>
<comment type="subcellular location">
    <subcellularLocation>
        <location evidence="1 8">Cell membrane</location>
        <topology evidence="1 8">Multi-pass membrane protein</topology>
    </subcellularLocation>
</comment>
<evidence type="ECO:0000256" key="6">
    <source>
        <dbReference type="ARBA" id="ARBA00022989"/>
    </source>
</evidence>
<dbReference type="PANTHER" id="PTHR30269">
    <property type="entry name" value="TRANSMEMBRANE PROTEIN YFCA"/>
    <property type="match status" value="1"/>
</dbReference>
<organism evidence="9 10">
    <name type="scientific">Marinomonas sargassi</name>
    <dbReference type="NCBI Taxonomy" id="2984494"/>
    <lineage>
        <taxon>Bacteria</taxon>
        <taxon>Pseudomonadati</taxon>
        <taxon>Pseudomonadota</taxon>
        <taxon>Gammaproteobacteria</taxon>
        <taxon>Oceanospirillales</taxon>
        <taxon>Oceanospirillaceae</taxon>
        <taxon>Marinomonas</taxon>
    </lineage>
</organism>
<comment type="similarity">
    <text evidence="2 8">Belongs to the 4-toluene sulfonate uptake permease (TSUP) (TC 2.A.102) family.</text>
</comment>
<comment type="caution">
    <text evidence="9">The sequence shown here is derived from an EMBL/GenBank/DDBJ whole genome shotgun (WGS) entry which is preliminary data.</text>
</comment>
<keyword evidence="3" id="KW-0813">Transport</keyword>
<dbReference type="Proteomes" id="UP001209713">
    <property type="component" value="Unassembled WGS sequence"/>
</dbReference>
<reference evidence="9 10" key="1">
    <citation type="submission" date="2022-10" db="EMBL/GenBank/DDBJ databases">
        <title>Marinomonas transparenta sp. nov. and Marinomonas sargassi sp. nov., isolated from marine alga (Sargassum natans (L.) Gaillon).</title>
        <authorList>
            <person name="Wang Y."/>
        </authorList>
    </citation>
    <scope>NUCLEOTIDE SEQUENCE [LARGE SCALE GENOMIC DNA]</scope>
    <source>
        <strain evidence="9 10">C2222</strain>
    </source>
</reference>
<dbReference type="Pfam" id="PF01925">
    <property type="entry name" value="TauE"/>
    <property type="match status" value="1"/>
</dbReference>
<keyword evidence="5 8" id="KW-0812">Transmembrane</keyword>
<proteinExistence type="inferred from homology"/>
<dbReference type="PANTHER" id="PTHR30269:SF37">
    <property type="entry name" value="MEMBRANE TRANSPORTER PROTEIN"/>
    <property type="match status" value="1"/>
</dbReference>
<evidence type="ECO:0000256" key="1">
    <source>
        <dbReference type="ARBA" id="ARBA00004651"/>
    </source>
</evidence>
<accession>A0ABT2YTB1</accession>
<keyword evidence="7 8" id="KW-0472">Membrane</keyword>
<evidence type="ECO:0000256" key="7">
    <source>
        <dbReference type="ARBA" id="ARBA00023136"/>
    </source>
</evidence>
<name>A0ABT2YTB1_9GAMM</name>
<feature type="transmembrane region" description="Helical" evidence="8">
    <location>
        <begin position="165"/>
        <end position="184"/>
    </location>
</feature>
<protein>
    <recommendedName>
        <fullName evidence="8">Probable membrane transporter protein</fullName>
    </recommendedName>
</protein>
<evidence type="ECO:0000313" key="10">
    <source>
        <dbReference type="Proteomes" id="UP001209713"/>
    </source>
</evidence>
<dbReference type="InterPro" id="IPR052017">
    <property type="entry name" value="TSUP"/>
</dbReference>